<feature type="domain" description="CMP/dCMP-type deaminase" evidence="9">
    <location>
        <begin position="37"/>
        <end position="157"/>
    </location>
</feature>
<keyword evidence="11" id="KW-1185">Reference proteome</keyword>
<evidence type="ECO:0000259" key="9">
    <source>
        <dbReference type="PROSITE" id="PS51747"/>
    </source>
</evidence>
<evidence type="ECO:0000256" key="6">
    <source>
        <dbReference type="ARBA" id="ARBA00038938"/>
    </source>
</evidence>
<comment type="caution">
    <text evidence="10">The sequence shown here is derived from an EMBL/GenBank/DDBJ whole genome shotgun (WGS) entry which is preliminary data.</text>
</comment>
<feature type="region of interest" description="Disordered" evidence="8">
    <location>
        <begin position="218"/>
        <end position="257"/>
    </location>
</feature>
<evidence type="ECO:0000256" key="8">
    <source>
        <dbReference type="SAM" id="MobiDB-lite"/>
    </source>
</evidence>
<dbReference type="Pfam" id="PF00383">
    <property type="entry name" value="dCMP_cyt_deam_1"/>
    <property type="match status" value="1"/>
</dbReference>
<dbReference type="SUPFAM" id="SSF53927">
    <property type="entry name" value="Cytidine deaminase-like"/>
    <property type="match status" value="1"/>
</dbReference>
<evidence type="ECO:0000256" key="5">
    <source>
        <dbReference type="ARBA" id="ARBA00022833"/>
    </source>
</evidence>
<accession>A0ABP0SRC4</accession>
<keyword evidence="2" id="KW-0479">Metal-binding</keyword>
<evidence type="ECO:0000256" key="4">
    <source>
        <dbReference type="ARBA" id="ARBA00022801"/>
    </source>
</evidence>
<dbReference type="PROSITE" id="PS51747">
    <property type="entry name" value="CYT_DCMP_DEAMINASES_2"/>
    <property type="match status" value="1"/>
</dbReference>
<dbReference type="Gene3D" id="3.40.140.10">
    <property type="entry name" value="Cytidine Deaminase, domain 2"/>
    <property type="match status" value="1"/>
</dbReference>
<keyword evidence="4" id="KW-0378">Hydrolase</keyword>
<evidence type="ECO:0000256" key="2">
    <source>
        <dbReference type="ARBA" id="ARBA00022723"/>
    </source>
</evidence>
<comment type="similarity">
    <text evidence="1">Belongs to the cytidine and deoxycytidylate deaminase family.</text>
</comment>
<evidence type="ECO:0000256" key="1">
    <source>
        <dbReference type="ARBA" id="ARBA00006576"/>
    </source>
</evidence>
<dbReference type="PANTHER" id="PTHR11086:SF18">
    <property type="entry name" value="DEOXYCYTIDYLATE DEAMINASE"/>
    <property type="match status" value="1"/>
</dbReference>
<dbReference type="EMBL" id="CAXAMN010028029">
    <property type="protein sequence ID" value="CAK9114750.1"/>
    <property type="molecule type" value="Genomic_DNA"/>
</dbReference>
<evidence type="ECO:0000256" key="7">
    <source>
        <dbReference type="ARBA" id="ARBA00041763"/>
    </source>
</evidence>
<reference evidence="10 11" key="1">
    <citation type="submission" date="2024-02" db="EMBL/GenBank/DDBJ databases">
        <authorList>
            <person name="Chen Y."/>
            <person name="Shah S."/>
            <person name="Dougan E. K."/>
            <person name="Thang M."/>
            <person name="Chan C."/>
        </authorList>
    </citation>
    <scope>NUCLEOTIDE SEQUENCE [LARGE SCALE GENOMIC DNA]</scope>
</reference>
<organism evidence="10 11">
    <name type="scientific">Durusdinium trenchii</name>
    <dbReference type="NCBI Taxonomy" id="1381693"/>
    <lineage>
        <taxon>Eukaryota</taxon>
        <taxon>Sar</taxon>
        <taxon>Alveolata</taxon>
        <taxon>Dinophyceae</taxon>
        <taxon>Suessiales</taxon>
        <taxon>Symbiodiniaceae</taxon>
        <taxon>Durusdinium</taxon>
    </lineage>
</organism>
<dbReference type="InterPro" id="IPR016192">
    <property type="entry name" value="APOBEC/CMP_deaminase_Zn-bd"/>
</dbReference>
<proteinExistence type="inferred from homology"/>
<dbReference type="EC" id="3.5.4.12" evidence="6"/>
<protein>
    <recommendedName>
        <fullName evidence="7">dCMP deaminase</fullName>
        <ecNumber evidence="6">3.5.4.12</ecNumber>
    </recommendedName>
    <alternativeName>
        <fullName evidence="7">dCMP deaminase</fullName>
    </alternativeName>
</protein>
<dbReference type="Proteomes" id="UP001642484">
    <property type="component" value="Unassembled WGS sequence"/>
</dbReference>
<name>A0ABP0SRC4_9DINO</name>
<evidence type="ECO:0000256" key="3">
    <source>
        <dbReference type="ARBA" id="ARBA00022727"/>
    </source>
</evidence>
<dbReference type="InterPro" id="IPR016193">
    <property type="entry name" value="Cytidine_deaminase-like"/>
</dbReference>
<dbReference type="PROSITE" id="PS00903">
    <property type="entry name" value="CYT_DCMP_DEAMINASES_1"/>
    <property type="match status" value="1"/>
</dbReference>
<dbReference type="InterPro" id="IPR015517">
    <property type="entry name" value="dCMP_deaminase-rel"/>
</dbReference>
<dbReference type="PANTHER" id="PTHR11086">
    <property type="entry name" value="DEOXYCYTIDYLATE DEAMINASE-RELATED"/>
    <property type="match status" value="1"/>
</dbReference>
<dbReference type="InterPro" id="IPR002125">
    <property type="entry name" value="CMP_dCMP_dom"/>
</dbReference>
<evidence type="ECO:0000313" key="11">
    <source>
        <dbReference type="Proteomes" id="UP001642484"/>
    </source>
</evidence>
<sequence>MALDFASDSLPEDYLQLHIQMLRGMDTFEWEPLPTLSDDENSLDLALLLARNSQCKAGSMGCLVVQKGQVIACHVNGPMWEMNSRRPASDLHAEVQAIGRCAQLGRSTAGATVYVTMPPCRRCFMLLAASGVKRIVTRKAMLGQDAKDIEPAARRLEIAFEVIEDTNERRQRLDELGRKRRKIDPAPAETTLAPEAELGFNVGSGVRKKANRELAAEHLGESVRVGGGTSQTDGSDDDEAEQESPLVPLMQSSPFSSEIDVSEEIQQMQSSPVYSETDVSEDEVQQECLHDAIVSCLFGDGCVGG</sequence>
<keyword evidence="3" id="KW-0545">Nucleotide biosynthesis</keyword>
<evidence type="ECO:0000313" key="10">
    <source>
        <dbReference type="EMBL" id="CAK9114750.1"/>
    </source>
</evidence>
<gene>
    <name evidence="10" type="ORF">CCMP2556_LOCUS53062</name>
</gene>
<keyword evidence="5" id="KW-0862">Zinc</keyword>